<name>A0A7Z0EER5_9MICO</name>
<evidence type="ECO:0000313" key="2">
    <source>
        <dbReference type="Proteomes" id="UP000537260"/>
    </source>
</evidence>
<reference evidence="1 2" key="1">
    <citation type="submission" date="2020-07" db="EMBL/GenBank/DDBJ databases">
        <title>Sequencing the genomes of 1000 actinobacteria strains.</title>
        <authorList>
            <person name="Klenk H.-P."/>
        </authorList>
    </citation>
    <scope>NUCLEOTIDE SEQUENCE [LARGE SCALE GENOMIC DNA]</scope>
    <source>
        <strain evidence="1 2">LI1</strain>
    </source>
</reference>
<comment type="caution">
    <text evidence="1">The sequence shown here is derived from an EMBL/GenBank/DDBJ whole genome shotgun (WGS) entry which is preliminary data.</text>
</comment>
<dbReference type="Proteomes" id="UP000537260">
    <property type="component" value="Unassembled WGS sequence"/>
</dbReference>
<gene>
    <name evidence="1" type="ORF">HNR05_001383</name>
</gene>
<dbReference type="InterPro" id="IPR028953">
    <property type="entry name" value="Imm_IFT-like"/>
</dbReference>
<dbReference type="EMBL" id="JACCFM010000001">
    <property type="protein sequence ID" value="NYJ19592.1"/>
    <property type="molecule type" value="Genomic_DNA"/>
</dbReference>
<keyword evidence="2" id="KW-1185">Reference proteome</keyword>
<protein>
    <submittedName>
        <fullName evidence="1">Uncharacterized protein</fullName>
    </submittedName>
</protein>
<dbReference type="AlphaFoldDB" id="A0A7Z0EER5"/>
<evidence type="ECO:0000313" key="1">
    <source>
        <dbReference type="EMBL" id="NYJ19592.1"/>
    </source>
</evidence>
<sequence length="115" mass="12555">MRAADALDSERYLTVAFASEFRQNAQLPPLLMPGGAHEYAPGFSGERGDGCVWLHGGHTSPVAFVERDPYRPNLAVKFSRYGDASLDEIVASAASPTGSPLFDVQETDWGRWPGW</sequence>
<proteinExistence type="predicted"/>
<dbReference type="Pfam" id="PF15598">
    <property type="entry name" value="Imm61"/>
    <property type="match status" value="1"/>
</dbReference>
<accession>A0A7Z0EER5</accession>
<organism evidence="1 2">
    <name type="scientific">Glaciibacter psychrotolerans</name>
    <dbReference type="NCBI Taxonomy" id="670054"/>
    <lineage>
        <taxon>Bacteria</taxon>
        <taxon>Bacillati</taxon>
        <taxon>Actinomycetota</taxon>
        <taxon>Actinomycetes</taxon>
        <taxon>Micrococcales</taxon>
        <taxon>Microbacteriaceae</taxon>
        <taxon>Glaciibacter</taxon>
    </lineage>
</organism>